<protein>
    <submittedName>
        <fullName evidence="1">Uncharacterized protein</fullName>
    </submittedName>
</protein>
<name>A0AAU8FK61_9BACT</name>
<dbReference type="EMBL" id="CP159289">
    <property type="protein sequence ID" value="XCH25002.1"/>
    <property type="molecule type" value="Genomic_DNA"/>
</dbReference>
<evidence type="ECO:0000313" key="1">
    <source>
        <dbReference type="EMBL" id="XCH25002.1"/>
    </source>
</evidence>
<sequence>MSELVSWSPDIDYDTIWLAVSEITNQISGRGIQQLEEKLAEEGLVMTGALKSSLFREVRQNNTAWVTEMAMQFEMYGRFKDLQEMTYKQQAPVDEIAKFVQKGMDGQIPGFTPFKFISGRKNGSFPLEKAEAVRQLAWAIARSRLYQPVISRKGRGWYIRNYMKEIYGEIEVNIQAAAAQAALNTVKKALEDRK</sequence>
<proteinExistence type="predicted"/>
<dbReference type="AlphaFoldDB" id="A0AAU8FK61"/>
<organism evidence="1">
    <name type="scientific">Dyadobacter sp. 676</name>
    <dbReference type="NCBI Taxonomy" id="3088362"/>
    <lineage>
        <taxon>Bacteria</taxon>
        <taxon>Pseudomonadati</taxon>
        <taxon>Bacteroidota</taxon>
        <taxon>Cytophagia</taxon>
        <taxon>Cytophagales</taxon>
        <taxon>Spirosomataceae</taxon>
        <taxon>Dyadobacter</taxon>
    </lineage>
</organism>
<gene>
    <name evidence="1" type="ORF">ABV298_00805</name>
</gene>
<dbReference type="RefSeq" id="WP_353720309.1">
    <property type="nucleotide sequence ID" value="NZ_CP159289.1"/>
</dbReference>
<accession>A0AAU8FK61</accession>
<reference evidence="1" key="1">
    <citation type="submission" date="2024-06" db="EMBL/GenBank/DDBJ databases">
        <title>Sequencing and assembly of the genome of Dyadobacter sp. strain 676, a symbiont of Cyamopsis tetragonoloba.</title>
        <authorList>
            <person name="Guro P."/>
            <person name="Sazanova A."/>
            <person name="Kuznetsova I."/>
            <person name="Belimov A."/>
            <person name="Safronova V."/>
        </authorList>
    </citation>
    <scope>NUCLEOTIDE SEQUENCE</scope>
    <source>
        <strain evidence="1">676</strain>
    </source>
</reference>